<evidence type="ECO:0000313" key="3">
    <source>
        <dbReference type="EMBL" id="MBB5270691.1"/>
    </source>
</evidence>
<evidence type="ECO:0000313" key="4">
    <source>
        <dbReference type="Proteomes" id="UP000532440"/>
    </source>
</evidence>
<dbReference type="SUPFAM" id="SSF48452">
    <property type="entry name" value="TPR-like"/>
    <property type="match status" value="1"/>
</dbReference>
<feature type="domain" description="PgaA membrane beta barrel" evidence="2">
    <location>
        <begin position="411"/>
        <end position="568"/>
    </location>
</feature>
<dbReference type="Proteomes" id="UP000532440">
    <property type="component" value="Unassembled WGS sequence"/>
</dbReference>
<accession>A0A7W8HEW2</accession>
<dbReference type="SUPFAM" id="SSF56935">
    <property type="entry name" value="Porins"/>
    <property type="match status" value="1"/>
</dbReference>
<dbReference type="InterPro" id="IPR011990">
    <property type="entry name" value="TPR-like_helical_dom_sf"/>
</dbReference>
<name>A0A7W8HEW2_9BURK</name>
<dbReference type="AlphaFoldDB" id="A0A7W8HEW2"/>
<keyword evidence="1" id="KW-0802">TPR repeat</keyword>
<proteinExistence type="predicted"/>
<organism evidence="3 4">
    <name type="scientific">Quisquiliibacterium transsilvanicum</name>
    <dbReference type="NCBI Taxonomy" id="1549638"/>
    <lineage>
        <taxon>Bacteria</taxon>
        <taxon>Pseudomonadati</taxon>
        <taxon>Pseudomonadota</taxon>
        <taxon>Betaproteobacteria</taxon>
        <taxon>Burkholderiales</taxon>
        <taxon>Burkholderiaceae</taxon>
        <taxon>Quisquiliibacterium</taxon>
    </lineage>
</organism>
<gene>
    <name evidence="3" type="ORF">HNQ70_000695</name>
</gene>
<dbReference type="InterPro" id="IPR049003">
    <property type="entry name" value="PgaA_barrel"/>
</dbReference>
<evidence type="ECO:0000259" key="2">
    <source>
        <dbReference type="Pfam" id="PF21197"/>
    </source>
</evidence>
<dbReference type="SMART" id="SM00028">
    <property type="entry name" value="TPR"/>
    <property type="match status" value="4"/>
</dbReference>
<feature type="repeat" description="TPR" evidence="1">
    <location>
        <begin position="174"/>
        <end position="207"/>
    </location>
</feature>
<dbReference type="InterPro" id="IPR019734">
    <property type="entry name" value="TPR_rpt"/>
</dbReference>
<dbReference type="RefSeq" id="WP_183964341.1">
    <property type="nucleotide sequence ID" value="NZ_BAABEW010000008.1"/>
</dbReference>
<protein>
    <submittedName>
        <fullName evidence="3">Tetratricopeptide (TPR) repeat protein</fullName>
    </submittedName>
</protein>
<comment type="caution">
    <text evidence="3">The sequence shown here is derived from an EMBL/GenBank/DDBJ whole genome shotgun (WGS) entry which is preliminary data.</text>
</comment>
<keyword evidence="4" id="KW-1185">Reference proteome</keyword>
<reference evidence="3 4" key="1">
    <citation type="submission" date="2020-08" db="EMBL/GenBank/DDBJ databases">
        <title>Genomic Encyclopedia of Type Strains, Phase IV (KMG-IV): sequencing the most valuable type-strain genomes for metagenomic binning, comparative biology and taxonomic classification.</title>
        <authorList>
            <person name="Goeker M."/>
        </authorList>
    </citation>
    <scope>NUCLEOTIDE SEQUENCE [LARGE SCALE GENOMIC DNA]</scope>
    <source>
        <strain evidence="3 4">DSM 29781</strain>
    </source>
</reference>
<sequence length="629" mass="68243">MSGSQPRRQARDAVLAAAVAAAFGSAVIGGTAIAQTARTAQVAQVAPVAHAAAAPAPTTLATAEFAAQRAAARAAAERRDWADALPRWQALEAAAPADTDLLIESARVHGFADRNAQAAERYRKVLEIAPGRRGDVLLSLAWQTLWARQPAAAEPLFLEVAERPSAYAGGGDGFDAWRGLAEARRNAGRLEAALEALARAQALRPNDRDIARQTAQTHAWLDRHDEAIARYSALVASDPSDRWSRYGLAQARNFQGLHRAAVADYRDAVEVDRAAGRTPPPDALFDRARALRWAGYDDLAHAALDGLPQQEARWLRGWRTGREQRPWASAAFEAATDRDELDTRATSASFGWRPGPATSVEVGARLVDLEEPGRDARGERLGVTFRTRLGPDAASIGSAADRGPLWPSISLEANRYGSWHPVTGAARMRWDPKDTLRLDAELAREVVETPLAISNRVTVDVAALGARWRWQPRSSVSATLAALEFDDGNLRTRLNLGADHTLRMNPKVVLGVEAMIFRSSDPASELRAARGYWNPRDYQEARAYFALEHEVRAWAFGLRLGVGNAREKDGWGKRSSGNPNLWELSAGYDLARSLRLRAWAGGSGGSMGVGSGGEGYWRRFAGIGITGWF</sequence>
<dbReference type="Gene3D" id="1.25.40.10">
    <property type="entry name" value="Tetratricopeptide repeat domain"/>
    <property type="match status" value="1"/>
</dbReference>
<dbReference type="PROSITE" id="PS50005">
    <property type="entry name" value="TPR"/>
    <property type="match status" value="1"/>
</dbReference>
<evidence type="ECO:0000256" key="1">
    <source>
        <dbReference type="PROSITE-ProRule" id="PRU00339"/>
    </source>
</evidence>
<dbReference type="EMBL" id="JACHGB010000002">
    <property type="protein sequence ID" value="MBB5270691.1"/>
    <property type="molecule type" value="Genomic_DNA"/>
</dbReference>
<dbReference type="Pfam" id="PF21197">
    <property type="entry name" value="PgaA_barrel"/>
    <property type="match status" value="1"/>
</dbReference>